<dbReference type="EMBL" id="CP002859">
    <property type="protein sequence ID" value="AEI50686.1"/>
    <property type="molecule type" value="Genomic_DNA"/>
</dbReference>
<reference evidence="2 3" key="2">
    <citation type="journal article" date="2012" name="Stand. Genomic Sci.">
        <title>Complete genome sequence of the aquatic bacterium Runella slithyformis type strain (LSU 4(T)).</title>
        <authorList>
            <person name="Copeland A."/>
            <person name="Zhang X."/>
            <person name="Misra M."/>
            <person name="Lapidus A."/>
            <person name="Nolan M."/>
            <person name="Lucas S."/>
            <person name="Deshpande S."/>
            <person name="Cheng J.F."/>
            <person name="Tapia R."/>
            <person name="Goodwin L.A."/>
            <person name="Pitluck S."/>
            <person name="Liolios K."/>
            <person name="Pagani I."/>
            <person name="Ivanova N."/>
            <person name="Mikhailova N."/>
            <person name="Pati A."/>
            <person name="Chen A."/>
            <person name="Palaniappan K."/>
            <person name="Land M."/>
            <person name="Hauser L."/>
            <person name="Pan C."/>
            <person name="Jeffries C.D."/>
            <person name="Detter J.C."/>
            <person name="Brambilla E.M."/>
            <person name="Rohde M."/>
            <person name="Djao O.D."/>
            <person name="Goker M."/>
            <person name="Sikorski J."/>
            <person name="Tindall B.J."/>
            <person name="Woyke T."/>
            <person name="Bristow J."/>
            <person name="Eisen J.A."/>
            <person name="Markowitz V."/>
            <person name="Hugenholtz P."/>
            <person name="Kyrpides N.C."/>
            <person name="Klenk H.P."/>
            <person name="Mavromatis K."/>
        </authorList>
    </citation>
    <scope>NUCLEOTIDE SEQUENCE [LARGE SCALE GENOMIC DNA]</scope>
    <source>
        <strain evidence="3">ATCC 29530 / DSM 19594 / LMG 11500 / NCIMB 11436 / LSU 4</strain>
    </source>
</reference>
<protein>
    <recommendedName>
        <fullName evidence="4">DUF2721 domain-containing protein</fullName>
    </recommendedName>
</protein>
<dbReference type="Pfam" id="PF11026">
    <property type="entry name" value="DUF2721"/>
    <property type="match status" value="1"/>
</dbReference>
<dbReference type="Proteomes" id="UP000000493">
    <property type="component" value="Chromosome"/>
</dbReference>
<name>A0A7U3ZNX7_RUNSL</name>
<dbReference type="KEGG" id="rsi:Runsl_4355"/>
<reference evidence="3" key="1">
    <citation type="submission" date="2011-06" db="EMBL/GenBank/DDBJ databases">
        <title>The complete genome of chromosome of Runella slithyformis DSM 19594.</title>
        <authorList>
            <consortium name="US DOE Joint Genome Institute (JGI-PGF)"/>
            <person name="Lucas S."/>
            <person name="Han J."/>
            <person name="Lapidus A."/>
            <person name="Bruce D."/>
            <person name="Goodwin L."/>
            <person name="Pitluck S."/>
            <person name="Peters L."/>
            <person name="Kyrpides N."/>
            <person name="Mavromatis K."/>
            <person name="Ivanova N."/>
            <person name="Ovchinnikova G."/>
            <person name="Zhang X."/>
            <person name="Misra M."/>
            <person name="Detter J.C."/>
            <person name="Tapia R."/>
            <person name="Han C."/>
            <person name="Land M."/>
            <person name="Hauser L."/>
            <person name="Markowitz V."/>
            <person name="Cheng J.-F."/>
            <person name="Hugenholtz P."/>
            <person name="Woyke T."/>
            <person name="Wu D."/>
            <person name="Tindall B."/>
            <person name="Faehrich R."/>
            <person name="Brambilla E."/>
            <person name="Klenk H.-P."/>
            <person name="Eisen J.A."/>
        </authorList>
    </citation>
    <scope>NUCLEOTIDE SEQUENCE [LARGE SCALE GENOMIC DNA]</scope>
    <source>
        <strain evidence="3">ATCC 29530 / DSM 19594 / LMG 11500 / NCIMB 11436 / LSU 4</strain>
    </source>
</reference>
<dbReference type="AlphaFoldDB" id="A0A7U3ZNX7"/>
<feature type="transmembrane region" description="Helical" evidence="1">
    <location>
        <begin position="93"/>
        <end position="111"/>
    </location>
</feature>
<evidence type="ECO:0008006" key="4">
    <source>
        <dbReference type="Google" id="ProtNLM"/>
    </source>
</evidence>
<sequence length="147" mass="16914">MELSISTPAILFSTVSLMMIAFTNRYLAIASLIRELHDKFRISPDENYVEQIKHLHRRVHIIRNIQFIIVTSLLLSAVSMLFIYLQYQSVAQVLFFVALLLQIAALSLSIWEISLSIHALKIELSDMEEQLGRQFGFFGRTKPKSSE</sequence>
<evidence type="ECO:0000313" key="3">
    <source>
        <dbReference type="Proteomes" id="UP000000493"/>
    </source>
</evidence>
<feature type="transmembrane region" description="Helical" evidence="1">
    <location>
        <begin position="12"/>
        <end position="33"/>
    </location>
</feature>
<proteinExistence type="predicted"/>
<keyword evidence="1" id="KW-1133">Transmembrane helix</keyword>
<feature type="transmembrane region" description="Helical" evidence="1">
    <location>
        <begin position="67"/>
        <end position="87"/>
    </location>
</feature>
<dbReference type="RefSeq" id="WP_013929980.1">
    <property type="nucleotide sequence ID" value="NC_015703.1"/>
</dbReference>
<keyword evidence="1" id="KW-0472">Membrane</keyword>
<keyword evidence="3" id="KW-1185">Reference proteome</keyword>
<keyword evidence="1" id="KW-0812">Transmembrane</keyword>
<evidence type="ECO:0000256" key="1">
    <source>
        <dbReference type="SAM" id="Phobius"/>
    </source>
</evidence>
<dbReference type="InterPro" id="IPR021279">
    <property type="entry name" value="DUF2721"/>
</dbReference>
<organism evidence="2 3">
    <name type="scientific">Runella slithyformis (strain ATCC 29530 / DSM 19594 / LMG 11500 / NCIMB 11436 / LSU 4)</name>
    <dbReference type="NCBI Taxonomy" id="761193"/>
    <lineage>
        <taxon>Bacteria</taxon>
        <taxon>Pseudomonadati</taxon>
        <taxon>Bacteroidota</taxon>
        <taxon>Cytophagia</taxon>
        <taxon>Cytophagales</taxon>
        <taxon>Spirosomataceae</taxon>
        <taxon>Runella</taxon>
    </lineage>
</organism>
<gene>
    <name evidence="2" type="ordered locus">Runsl_4355</name>
</gene>
<evidence type="ECO:0000313" key="2">
    <source>
        <dbReference type="EMBL" id="AEI50686.1"/>
    </source>
</evidence>
<accession>A0A7U3ZNX7</accession>